<feature type="compositionally biased region" description="Polar residues" evidence="1">
    <location>
        <begin position="25"/>
        <end position="38"/>
    </location>
</feature>
<feature type="compositionally biased region" description="Polar residues" evidence="1">
    <location>
        <begin position="1"/>
        <end position="17"/>
    </location>
</feature>
<name>A0A2S4UQN7_9BASI</name>
<feature type="non-terminal residue" evidence="2">
    <location>
        <position position="1"/>
    </location>
</feature>
<feature type="region of interest" description="Disordered" evidence="1">
    <location>
        <begin position="1"/>
        <end position="38"/>
    </location>
</feature>
<comment type="caution">
    <text evidence="2">The sequence shown here is derived from an EMBL/GenBank/DDBJ whole genome shotgun (WGS) entry which is preliminary data.</text>
</comment>
<organism evidence="2 3">
    <name type="scientific">Puccinia striiformis</name>
    <dbReference type="NCBI Taxonomy" id="27350"/>
    <lineage>
        <taxon>Eukaryota</taxon>
        <taxon>Fungi</taxon>
        <taxon>Dikarya</taxon>
        <taxon>Basidiomycota</taxon>
        <taxon>Pucciniomycotina</taxon>
        <taxon>Pucciniomycetes</taxon>
        <taxon>Pucciniales</taxon>
        <taxon>Pucciniaceae</taxon>
        <taxon>Puccinia</taxon>
    </lineage>
</organism>
<sequence length="165" mass="18169">SVQQDRSPQSQTTNLTPLESIPRKTVTTHTNSQPSSSTGIACNCVEFRARVSSPNSHAQPIPSSRKNVVLAGVQESILRKNLAAAVSHCFTTHSVMYLVCILFAHARSHSANTSKNYTTDGDYASPYARIYMYITQTNPSVFFTSTISKIHSAPEKLSYPLSRLY</sequence>
<dbReference type="Proteomes" id="UP000239156">
    <property type="component" value="Unassembled WGS sequence"/>
</dbReference>
<dbReference type="EMBL" id="PKSL01000196">
    <property type="protein sequence ID" value="POV99635.1"/>
    <property type="molecule type" value="Genomic_DNA"/>
</dbReference>
<evidence type="ECO:0000313" key="2">
    <source>
        <dbReference type="EMBL" id="POV99635.1"/>
    </source>
</evidence>
<dbReference type="AlphaFoldDB" id="A0A2S4UQN7"/>
<accession>A0A2S4UQN7</accession>
<evidence type="ECO:0000313" key="3">
    <source>
        <dbReference type="Proteomes" id="UP000239156"/>
    </source>
</evidence>
<evidence type="ECO:0000256" key="1">
    <source>
        <dbReference type="SAM" id="MobiDB-lite"/>
    </source>
</evidence>
<keyword evidence="3" id="KW-1185">Reference proteome</keyword>
<reference evidence="2" key="1">
    <citation type="submission" date="2017-12" db="EMBL/GenBank/DDBJ databases">
        <title>Gene loss provides genomic basis for host adaptation in cereal stripe rust fungi.</title>
        <authorList>
            <person name="Xia C."/>
        </authorList>
    </citation>
    <scope>NUCLEOTIDE SEQUENCE [LARGE SCALE GENOMIC DNA]</scope>
    <source>
        <strain evidence="2">93-210</strain>
    </source>
</reference>
<dbReference type="VEuPathDB" id="FungiDB:PSTT_13656"/>
<gene>
    <name evidence="2" type="ORF">PSTT_13656</name>
</gene>
<proteinExistence type="predicted"/>
<protein>
    <submittedName>
        <fullName evidence="2">Uncharacterized protein</fullName>
    </submittedName>
</protein>